<evidence type="ECO:0000313" key="9">
    <source>
        <dbReference type="Proteomes" id="UP000701801"/>
    </source>
</evidence>
<gene>
    <name evidence="8" type="ORF">HYALB_00010646</name>
</gene>
<comment type="caution">
    <text evidence="8">The sequence shown here is derived from an EMBL/GenBank/DDBJ whole genome shotgun (WGS) entry which is preliminary data.</text>
</comment>
<evidence type="ECO:0000256" key="5">
    <source>
        <dbReference type="ARBA" id="ARBA00023136"/>
    </source>
</evidence>
<keyword evidence="5 7" id="KW-0472">Membrane</keyword>
<dbReference type="Proteomes" id="UP000701801">
    <property type="component" value="Unassembled WGS sequence"/>
</dbReference>
<feature type="compositionally biased region" description="Basic and acidic residues" evidence="6">
    <location>
        <begin position="15"/>
        <end position="27"/>
    </location>
</feature>
<comment type="subcellular location">
    <subcellularLocation>
        <location evidence="1">Endomembrane system</location>
        <topology evidence="1">Multi-pass membrane protein</topology>
    </subcellularLocation>
</comment>
<evidence type="ECO:0000256" key="7">
    <source>
        <dbReference type="SAM" id="Phobius"/>
    </source>
</evidence>
<sequence length="353" mass="37734">MVSTKSSPDLPESIQLRDRNQREESRPENSNSFQSAAASKATLRRRRQYKPPIGAMSLVAIKNLFYHRKLVPDSQGLPSSITPLLPHEARESDVESQHTAVTENPFNNIRTGLGPVVKDCTIGLADGLTVPFALTAGLSAIGRTDVVIYGGIAEIFAGAISMGLGGWLGTKSEVAEYAAVEREVTELVHDRAEHIPNTIKDILEEYNFPEELVGTITSNLMSTTATKGEEEKKANLVKFLMGFKYGLSKPDESRALKSAGTIGLSYLIGGGLPLLPYACVAPDQVFKALIISVGIMVLALFAFGYSKTCVFLGWKGGANIKAGCYGGIQMVCLGGLAAAVAMALVKGMNVHSE</sequence>
<dbReference type="GO" id="GO:0030026">
    <property type="term" value="P:intracellular manganese ion homeostasis"/>
    <property type="evidence" value="ECO:0007669"/>
    <property type="project" value="InterPro"/>
</dbReference>
<comment type="similarity">
    <text evidence="2">Belongs to the CCC1 family.</text>
</comment>
<evidence type="ECO:0000256" key="3">
    <source>
        <dbReference type="ARBA" id="ARBA00022692"/>
    </source>
</evidence>
<evidence type="ECO:0008006" key="10">
    <source>
        <dbReference type="Google" id="ProtNLM"/>
    </source>
</evidence>
<evidence type="ECO:0000256" key="4">
    <source>
        <dbReference type="ARBA" id="ARBA00022989"/>
    </source>
</evidence>
<reference evidence="8" key="1">
    <citation type="submission" date="2021-07" db="EMBL/GenBank/DDBJ databases">
        <authorList>
            <person name="Durling M."/>
        </authorList>
    </citation>
    <scope>NUCLEOTIDE SEQUENCE</scope>
</reference>
<evidence type="ECO:0000313" key="8">
    <source>
        <dbReference type="EMBL" id="CAG8974395.1"/>
    </source>
</evidence>
<organism evidence="8 9">
    <name type="scientific">Hymenoscyphus albidus</name>
    <dbReference type="NCBI Taxonomy" id="595503"/>
    <lineage>
        <taxon>Eukaryota</taxon>
        <taxon>Fungi</taxon>
        <taxon>Dikarya</taxon>
        <taxon>Ascomycota</taxon>
        <taxon>Pezizomycotina</taxon>
        <taxon>Leotiomycetes</taxon>
        <taxon>Helotiales</taxon>
        <taxon>Helotiaceae</taxon>
        <taxon>Hymenoscyphus</taxon>
    </lineage>
</organism>
<dbReference type="InterPro" id="IPR008217">
    <property type="entry name" value="Ccc1_fam"/>
</dbReference>
<protein>
    <recommendedName>
        <fullName evidence="10">DUF125-domain-containing protein</fullName>
    </recommendedName>
</protein>
<evidence type="ECO:0000256" key="1">
    <source>
        <dbReference type="ARBA" id="ARBA00004127"/>
    </source>
</evidence>
<name>A0A9N9LJR6_9HELO</name>
<keyword evidence="3 7" id="KW-0812">Transmembrane</keyword>
<feature type="region of interest" description="Disordered" evidence="6">
    <location>
        <begin position="1"/>
        <end position="45"/>
    </location>
</feature>
<feature type="compositionally biased region" description="Polar residues" evidence="6">
    <location>
        <begin position="28"/>
        <end position="37"/>
    </location>
</feature>
<evidence type="ECO:0000256" key="6">
    <source>
        <dbReference type="SAM" id="MobiDB-lite"/>
    </source>
</evidence>
<accession>A0A9N9LJR6</accession>
<dbReference type="EMBL" id="CAJVRM010000102">
    <property type="protein sequence ID" value="CAG8974395.1"/>
    <property type="molecule type" value="Genomic_DNA"/>
</dbReference>
<proteinExistence type="inferred from homology"/>
<keyword evidence="4 7" id="KW-1133">Transmembrane helix</keyword>
<dbReference type="OrthoDB" id="73465at2759"/>
<feature type="transmembrane region" description="Helical" evidence="7">
    <location>
        <begin position="285"/>
        <end position="305"/>
    </location>
</feature>
<keyword evidence="9" id="KW-1185">Reference proteome</keyword>
<feature type="transmembrane region" description="Helical" evidence="7">
    <location>
        <begin position="259"/>
        <end position="278"/>
    </location>
</feature>
<dbReference type="GO" id="GO:0012505">
    <property type="term" value="C:endomembrane system"/>
    <property type="evidence" value="ECO:0007669"/>
    <property type="project" value="UniProtKB-SubCell"/>
</dbReference>
<dbReference type="GO" id="GO:0005384">
    <property type="term" value="F:manganese ion transmembrane transporter activity"/>
    <property type="evidence" value="ECO:0007669"/>
    <property type="project" value="InterPro"/>
</dbReference>
<dbReference type="AlphaFoldDB" id="A0A9N9LJR6"/>
<dbReference type="Pfam" id="PF01988">
    <property type="entry name" value="VIT1"/>
    <property type="match status" value="1"/>
</dbReference>
<dbReference type="PANTHER" id="PTHR31851">
    <property type="entry name" value="FE(2+)/MN(2+) TRANSPORTER PCL1"/>
    <property type="match status" value="1"/>
</dbReference>
<feature type="transmembrane region" description="Helical" evidence="7">
    <location>
        <begin position="325"/>
        <end position="345"/>
    </location>
</feature>
<evidence type="ECO:0000256" key="2">
    <source>
        <dbReference type="ARBA" id="ARBA00007049"/>
    </source>
</evidence>